<dbReference type="GO" id="GO:0020037">
    <property type="term" value="F:heme binding"/>
    <property type="evidence" value="ECO:0007669"/>
    <property type="project" value="InterPro"/>
</dbReference>
<evidence type="ECO:0000313" key="2">
    <source>
        <dbReference type="Proteomes" id="UP000010471"/>
    </source>
</evidence>
<dbReference type="AlphaFoldDB" id="K9WJK1"/>
<organism evidence="1 2">
    <name type="scientific">Allocoleopsis franciscana PCC 7113</name>
    <dbReference type="NCBI Taxonomy" id="1173027"/>
    <lineage>
        <taxon>Bacteria</taxon>
        <taxon>Bacillati</taxon>
        <taxon>Cyanobacteriota</taxon>
        <taxon>Cyanophyceae</taxon>
        <taxon>Coleofasciculales</taxon>
        <taxon>Coleofasciculaceae</taxon>
        <taxon>Allocoleopsis</taxon>
        <taxon>Allocoleopsis franciscana</taxon>
    </lineage>
</organism>
<dbReference type="SUPFAM" id="SSF46626">
    <property type="entry name" value="Cytochrome c"/>
    <property type="match status" value="1"/>
</dbReference>
<reference evidence="1 2" key="1">
    <citation type="submission" date="2012-06" db="EMBL/GenBank/DDBJ databases">
        <title>Finished chromosome of genome of Microcoleus sp. PCC 7113.</title>
        <authorList>
            <consortium name="US DOE Joint Genome Institute"/>
            <person name="Gugger M."/>
            <person name="Coursin T."/>
            <person name="Rippka R."/>
            <person name="Tandeau De Marsac N."/>
            <person name="Huntemann M."/>
            <person name="Wei C.-L."/>
            <person name="Han J."/>
            <person name="Detter J.C."/>
            <person name="Han C."/>
            <person name="Tapia R."/>
            <person name="Chen A."/>
            <person name="Kyrpides N."/>
            <person name="Mavromatis K."/>
            <person name="Markowitz V."/>
            <person name="Szeto E."/>
            <person name="Ivanova N."/>
            <person name="Pagani I."/>
            <person name="Pati A."/>
            <person name="Goodwin L."/>
            <person name="Nordberg H.P."/>
            <person name="Cantor M.N."/>
            <person name="Hua S.X."/>
            <person name="Woyke T."/>
            <person name="Kerfeld C.A."/>
        </authorList>
    </citation>
    <scope>NUCLEOTIDE SEQUENCE [LARGE SCALE GENOMIC DNA]</scope>
    <source>
        <strain evidence="1 2">PCC 7113</strain>
    </source>
</reference>
<dbReference type="STRING" id="1173027.Mic7113_4700"/>
<dbReference type="KEGG" id="mic:Mic7113_4700"/>
<sequence>MSKRVRSRIRGRNTIGDFLSHASVGFQKIKSVKSKPKGYKRGRSPVVLLFLLLVWSISLGWGMAISFGSPPGVSAQIAPGIPAQPDLIAQGTAEQTGTVDPITPRYQLGKELYLENCASCHVPLPPEVLPSETWRRLLLEPEQHFGQQLKPLIGPVLITMWDYIRAYSRPEEAKKPLPYRISESPYFKALHPRVKFSQTVKPASCVICHPGAAQYNYRRLTPEWENSP</sequence>
<proteinExistence type="predicted"/>
<dbReference type="InterPro" id="IPR036909">
    <property type="entry name" value="Cyt_c-like_dom_sf"/>
</dbReference>
<dbReference type="HOGENOM" id="CLU_123240_0_0_3"/>
<protein>
    <submittedName>
        <fullName evidence="1">Dihem cytochrome c</fullName>
    </submittedName>
</protein>
<dbReference type="RefSeq" id="WP_015184508.1">
    <property type="nucleotide sequence ID" value="NC_019738.1"/>
</dbReference>
<keyword evidence="2" id="KW-1185">Reference proteome</keyword>
<dbReference type="EMBL" id="CP003630">
    <property type="protein sequence ID" value="AFZ20373.1"/>
    <property type="molecule type" value="Genomic_DNA"/>
</dbReference>
<dbReference type="GO" id="GO:0009055">
    <property type="term" value="F:electron transfer activity"/>
    <property type="evidence" value="ECO:0007669"/>
    <property type="project" value="InterPro"/>
</dbReference>
<dbReference type="Proteomes" id="UP000010471">
    <property type="component" value="Chromosome"/>
</dbReference>
<dbReference type="InterPro" id="IPR018588">
    <property type="entry name" value="Dihaem_cytochrome-c"/>
</dbReference>
<dbReference type="eggNOG" id="COG2010">
    <property type="taxonomic scope" value="Bacteria"/>
</dbReference>
<dbReference type="Pfam" id="PF09626">
    <property type="entry name" value="DHC"/>
    <property type="match status" value="1"/>
</dbReference>
<dbReference type="OrthoDB" id="5296814at2"/>
<accession>K9WJK1</accession>
<name>K9WJK1_9CYAN</name>
<gene>
    <name evidence="1" type="ORF">Mic7113_4700</name>
</gene>
<evidence type="ECO:0000313" key="1">
    <source>
        <dbReference type="EMBL" id="AFZ20373.1"/>
    </source>
</evidence>